<accession>A0AAD9A0C7</accession>
<gene>
    <name evidence="1" type="ORF">CCHR01_18279</name>
</gene>
<evidence type="ECO:0000313" key="1">
    <source>
        <dbReference type="EMBL" id="KAK1839096.1"/>
    </source>
</evidence>
<evidence type="ECO:0000313" key="2">
    <source>
        <dbReference type="Proteomes" id="UP001243330"/>
    </source>
</evidence>
<dbReference type="EMBL" id="JAQOWY010000720">
    <property type="protein sequence ID" value="KAK1839096.1"/>
    <property type="molecule type" value="Genomic_DNA"/>
</dbReference>
<protein>
    <submittedName>
        <fullName evidence="1">Uncharacterized protein</fullName>
    </submittedName>
</protein>
<comment type="caution">
    <text evidence="1">The sequence shown here is derived from an EMBL/GenBank/DDBJ whole genome shotgun (WGS) entry which is preliminary data.</text>
</comment>
<reference evidence="1" key="1">
    <citation type="submission" date="2023-01" db="EMBL/GenBank/DDBJ databases">
        <title>Colletotrichum chrysophilum M932 genome sequence.</title>
        <authorList>
            <person name="Baroncelli R."/>
        </authorList>
    </citation>
    <scope>NUCLEOTIDE SEQUENCE</scope>
    <source>
        <strain evidence="1">M932</strain>
    </source>
</reference>
<dbReference type="Proteomes" id="UP001243330">
    <property type="component" value="Unassembled WGS sequence"/>
</dbReference>
<keyword evidence="2" id="KW-1185">Reference proteome</keyword>
<name>A0AAD9A0C7_9PEZI</name>
<sequence>MVVGVSMDVETAKSPAKRRLGLASASHSRGLGLVRLSSLRKRPCFPFAISTTCHLALRPPRCDWKLDGKAPK</sequence>
<organism evidence="1 2">
    <name type="scientific">Colletotrichum chrysophilum</name>
    <dbReference type="NCBI Taxonomy" id="1836956"/>
    <lineage>
        <taxon>Eukaryota</taxon>
        <taxon>Fungi</taxon>
        <taxon>Dikarya</taxon>
        <taxon>Ascomycota</taxon>
        <taxon>Pezizomycotina</taxon>
        <taxon>Sordariomycetes</taxon>
        <taxon>Hypocreomycetidae</taxon>
        <taxon>Glomerellales</taxon>
        <taxon>Glomerellaceae</taxon>
        <taxon>Colletotrichum</taxon>
        <taxon>Colletotrichum gloeosporioides species complex</taxon>
    </lineage>
</organism>
<proteinExistence type="predicted"/>
<dbReference type="AlphaFoldDB" id="A0AAD9A0C7"/>